<dbReference type="GO" id="GO:0009036">
    <property type="term" value="F:type II site-specific deoxyribonuclease activity"/>
    <property type="evidence" value="ECO:0007669"/>
    <property type="project" value="InterPro"/>
</dbReference>
<evidence type="ECO:0000259" key="1">
    <source>
        <dbReference type="Pfam" id="PF06616"/>
    </source>
</evidence>
<dbReference type="Gene3D" id="1.10.10.1820">
    <property type="entry name" value="BsuBI/PstI restriction endonuclease-like"/>
    <property type="match status" value="1"/>
</dbReference>
<dbReference type="Pfam" id="PF17728">
    <property type="entry name" value="BsuBI_PstI_RE_N"/>
    <property type="match status" value="1"/>
</dbReference>
<dbReference type="STRING" id="1921010.MMIC_P2052"/>
<gene>
    <name evidence="3" type="ORF">MMIC_P2052</name>
</gene>
<accession>A0A1L8CQA5</accession>
<dbReference type="REBASE" id="262810">
    <property type="entry name" value="MmiET2ORF2053P"/>
</dbReference>
<dbReference type="Pfam" id="PF06616">
    <property type="entry name" value="BsuBI_PstI_RE"/>
    <property type="match status" value="1"/>
</dbReference>
<evidence type="ECO:0000313" key="3">
    <source>
        <dbReference type="EMBL" id="GAV21073.1"/>
    </source>
</evidence>
<feature type="domain" description="BsuBI/PstI restriction endonuclease HTH" evidence="2">
    <location>
        <begin position="19"/>
        <end position="182"/>
    </location>
</feature>
<comment type="caution">
    <text evidence="3">The sequence shown here is derived from an EMBL/GenBank/DDBJ whole genome shotgun (WGS) entry which is preliminary data.</text>
</comment>
<keyword evidence="4" id="KW-1185">Reference proteome</keyword>
<sequence length="360" mass="40896">MYNNDTGGLVQLPALSTLEEIRRRLNLIFPESFPDRTILVGDMAAKVIFVFQYGGFIDGNEQYLRPSFIYLFTEEQAKKKSDQERIEWSSSTTKPKFKPEGVRWYSDGTREPIRDDLIKNELIKFGVVTKLPGYATTSPKPTLALANHFSALFAPDLTDEALNTAIEEWRKTHLDQTVLQRMALKAKGIQAKKGDILIEMPDETKIRISAGPSSLIIQGLIEDYTKRHMEDPAVLWISESDQKEHLHLKELSESVGLRFDLNMELPDLILAEFGDPIEFLFCEIVASDGAITEARRETLLQIVEGSKIPVDSVKFLTAFEDREAQAFRKNFSKLAVGSLVWFRTEPELIVLLSNQKLKDL</sequence>
<dbReference type="GO" id="GO:0003677">
    <property type="term" value="F:DNA binding"/>
    <property type="evidence" value="ECO:0007669"/>
    <property type="project" value="InterPro"/>
</dbReference>
<evidence type="ECO:0000313" key="4">
    <source>
        <dbReference type="Proteomes" id="UP000231632"/>
    </source>
</evidence>
<dbReference type="RefSeq" id="WP_072660381.1">
    <property type="nucleotide sequence ID" value="NZ_BDFD01000020.1"/>
</dbReference>
<dbReference type="GO" id="GO:0009307">
    <property type="term" value="P:DNA restriction-modification system"/>
    <property type="evidence" value="ECO:0007669"/>
    <property type="project" value="InterPro"/>
</dbReference>
<dbReference type="InterPro" id="IPR041962">
    <property type="entry name" value="BsuBI/PstI_N_sf"/>
</dbReference>
<proteinExistence type="predicted"/>
<evidence type="ECO:0008006" key="5">
    <source>
        <dbReference type="Google" id="ProtNLM"/>
    </source>
</evidence>
<organism evidence="3 4">
    <name type="scientific">Mariprofundus micogutta</name>
    <dbReference type="NCBI Taxonomy" id="1921010"/>
    <lineage>
        <taxon>Bacteria</taxon>
        <taxon>Pseudomonadati</taxon>
        <taxon>Pseudomonadota</taxon>
        <taxon>Candidatius Mariprofundia</taxon>
        <taxon>Mariprofundales</taxon>
        <taxon>Mariprofundaceae</taxon>
        <taxon>Mariprofundus</taxon>
    </lineage>
</organism>
<dbReference type="Gene3D" id="3.40.1350.80">
    <property type="match status" value="1"/>
</dbReference>
<dbReference type="EMBL" id="BDFD01000020">
    <property type="protein sequence ID" value="GAV21073.1"/>
    <property type="molecule type" value="Genomic_DNA"/>
</dbReference>
<evidence type="ECO:0000259" key="2">
    <source>
        <dbReference type="Pfam" id="PF17728"/>
    </source>
</evidence>
<dbReference type="OrthoDB" id="9798907at2"/>
<name>A0A1L8CQA5_9PROT</name>
<dbReference type="Proteomes" id="UP000231632">
    <property type="component" value="Unassembled WGS sequence"/>
</dbReference>
<dbReference type="AlphaFoldDB" id="A0A1L8CQA5"/>
<feature type="domain" description="BsuBI/PstI restriction endonuclease" evidence="1">
    <location>
        <begin position="196"/>
        <end position="354"/>
    </location>
</feature>
<protein>
    <recommendedName>
        <fullName evidence="5">BsuBI/PstI restriction endonuclease C-terminus</fullName>
    </recommendedName>
</protein>
<dbReference type="InterPro" id="IPR041454">
    <property type="entry name" value="BsuBI/PstI_N"/>
</dbReference>
<dbReference type="InterPro" id="IPR009528">
    <property type="entry name" value="Restrct_endonuc_II_BsuBI_C"/>
</dbReference>
<reference evidence="3 4" key="1">
    <citation type="journal article" date="2017" name="Arch. Microbiol.">
        <title>Mariprofundus micogutta sp. nov., a novel iron-oxidizing zetaproteobacterium isolated from a deep-sea hydrothermal field at the Bayonnaise knoll of the Izu-Ogasawara arc, and a description of Mariprofundales ord. nov. and Zetaproteobacteria classis nov.</title>
        <authorList>
            <person name="Makita H."/>
            <person name="Tanaka E."/>
            <person name="Mitsunobu S."/>
            <person name="Miyazaki M."/>
            <person name="Nunoura T."/>
            <person name="Uematsu K."/>
            <person name="Takaki Y."/>
            <person name="Nishi S."/>
            <person name="Shimamura S."/>
            <person name="Takai K."/>
        </authorList>
    </citation>
    <scope>NUCLEOTIDE SEQUENCE [LARGE SCALE GENOMIC DNA]</scope>
    <source>
        <strain evidence="3 4">ET2</strain>
    </source>
</reference>
<dbReference type="GO" id="GO:0000287">
    <property type="term" value="F:magnesium ion binding"/>
    <property type="evidence" value="ECO:0007669"/>
    <property type="project" value="InterPro"/>
</dbReference>
<dbReference type="InterPro" id="IPR041963">
    <property type="entry name" value="BsuBI/PstI_C_sf"/>
</dbReference>